<dbReference type="SUPFAM" id="SSF58104">
    <property type="entry name" value="Methyl-accepting chemotaxis protein (MCP) signaling domain"/>
    <property type="match status" value="1"/>
</dbReference>
<comment type="caution">
    <text evidence="15">The sequence shown here is derived from an EMBL/GenBank/DDBJ whole genome shotgun (WGS) entry which is preliminary data.</text>
</comment>
<evidence type="ECO:0000256" key="4">
    <source>
        <dbReference type="ARBA" id="ARBA00022519"/>
    </source>
</evidence>
<protein>
    <recommendedName>
        <fullName evidence="16">Methyl-accepting chemotaxis protein</fullName>
    </recommendedName>
</protein>
<sequence length="721" mass="78387">MDDMNRLLNNISKIAFKLPATIILAATITALSVGFFGYYEISTTISTAVDNKVTIVLAAQKTRLSDYLLEIENDLHQKAISTEVSQALNDFNQAWGDLKTNQQTILQKAYITDNPNALGEKEKLDFAPQQNGYNQVHKKYHPRLRDFLYARGYYDIFLFNLQGDLIYTVFKELDYATNLSDGKYTDTGLGTVFKAALTLTAGEQIFDDFKPYSPSHGAAAAFIAQPVFNAGGQRIGVIAYQMPIDNMNNIMKSNGQLGLTGETFIIGSDGLMRSDSELHDEFKILATKIEAPILAQATGQKITISHNEIYNDEASIMAVSNVKFQGATWTLIAVQELDEIFAPLVKVRNTMLIVVLSVLALVGFIGFLVSRSLTKPISNLTKTMSLIADGALKTEVKGANRTDEIGDMANAVLVFKQNAVNNIALKAKQETDRETMEQSTKDKQQKFATDFKDNIMGFIENVSNSCKEIGGNARELITDSVKSIEQSNTAKSASDKASLNVQNVAAASEELSSSIEEIGRQVNESRGIVSEAMNGAETTNKKVSELSKAAHGIGEVISLIQSIAEQTNLLALNATIEAARAGDAGKGFAVVATEVKALANQTARATEEISSHINSIQESTDETVTSIGEITTTMNKVNEITTVIAAAIEEQGSATMLISQNIQEASSETTSVSNNMRVMTSRADKANQSAQEMNSATEMMSIQTQELHSQVDEFIKKILVG</sequence>
<evidence type="ECO:0000256" key="6">
    <source>
        <dbReference type="ARBA" id="ARBA00022989"/>
    </source>
</evidence>
<comment type="similarity">
    <text evidence="9">Belongs to the methyl-accepting chemotaxis (MCP) protein family.</text>
</comment>
<organism evidence="15">
    <name type="scientific">OCS116 cluster bacterium</name>
    <dbReference type="NCBI Taxonomy" id="2030921"/>
    <lineage>
        <taxon>Bacteria</taxon>
        <taxon>Pseudomonadati</taxon>
        <taxon>Pseudomonadota</taxon>
        <taxon>Alphaproteobacteria</taxon>
        <taxon>OCS116 cluster</taxon>
    </lineage>
</organism>
<accession>A0A2A4Z348</accession>
<evidence type="ECO:0000256" key="3">
    <source>
        <dbReference type="ARBA" id="ARBA00022500"/>
    </source>
</evidence>
<name>A0A2A4Z348_9PROT</name>
<evidence type="ECO:0000256" key="1">
    <source>
        <dbReference type="ARBA" id="ARBA00004429"/>
    </source>
</evidence>
<evidence type="ECO:0000259" key="12">
    <source>
        <dbReference type="PROSITE" id="PS50111"/>
    </source>
</evidence>
<dbReference type="InterPro" id="IPR033479">
    <property type="entry name" value="dCache_1"/>
</dbReference>
<gene>
    <name evidence="15" type="ORF">COB13_08420</name>
</gene>
<dbReference type="CDD" id="cd06225">
    <property type="entry name" value="HAMP"/>
    <property type="match status" value="1"/>
</dbReference>
<evidence type="ECO:0000259" key="13">
    <source>
        <dbReference type="PROSITE" id="PS50192"/>
    </source>
</evidence>
<dbReference type="Pfam" id="PF00672">
    <property type="entry name" value="HAMP"/>
    <property type="match status" value="1"/>
</dbReference>
<feature type="transmembrane region" description="Helical" evidence="11">
    <location>
        <begin position="351"/>
        <end position="369"/>
    </location>
</feature>
<dbReference type="PROSITE" id="PS50111">
    <property type="entry name" value="CHEMOTAXIS_TRANSDUC_2"/>
    <property type="match status" value="1"/>
</dbReference>
<evidence type="ECO:0000256" key="2">
    <source>
        <dbReference type="ARBA" id="ARBA00022475"/>
    </source>
</evidence>
<comment type="subcellular location">
    <subcellularLocation>
        <location evidence="1">Cell inner membrane</location>
        <topology evidence="1">Multi-pass membrane protein</topology>
    </subcellularLocation>
</comment>
<keyword evidence="7 11" id="KW-0472">Membrane</keyword>
<dbReference type="InterPro" id="IPR000727">
    <property type="entry name" value="T_SNARE_dom"/>
</dbReference>
<evidence type="ECO:0000256" key="5">
    <source>
        <dbReference type="ARBA" id="ARBA00022692"/>
    </source>
</evidence>
<evidence type="ECO:0008006" key="16">
    <source>
        <dbReference type="Google" id="ProtNLM"/>
    </source>
</evidence>
<feature type="domain" description="Methyl-accepting transducer" evidence="12">
    <location>
        <begin position="458"/>
        <end position="701"/>
    </location>
</feature>
<dbReference type="Gene3D" id="1.10.8.500">
    <property type="entry name" value="HAMP domain in histidine kinase"/>
    <property type="match status" value="1"/>
</dbReference>
<feature type="domain" description="HAMP" evidence="14">
    <location>
        <begin position="371"/>
        <end position="424"/>
    </location>
</feature>
<dbReference type="GO" id="GO:0007165">
    <property type="term" value="P:signal transduction"/>
    <property type="evidence" value="ECO:0007669"/>
    <property type="project" value="UniProtKB-KW"/>
</dbReference>
<dbReference type="AlphaFoldDB" id="A0A2A4Z348"/>
<dbReference type="Gene3D" id="1.10.287.950">
    <property type="entry name" value="Methyl-accepting chemotaxis protein"/>
    <property type="match status" value="1"/>
</dbReference>
<feature type="transmembrane region" description="Helical" evidence="11">
    <location>
        <begin position="20"/>
        <end position="39"/>
    </location>
</feature>
<dbReference type="Pfam" id="PF00015">
    <property type="entry name" value="MCPsignal"/>
    <property type="match status" value="1"/>
</dbReference>
<dbReference type="GO" id="GO:0006935">
    <property type="term" value="P:chemotaxis"/>
    <property type="evidence" value="ECO:0007669"/>
    <property type="project" value="UniProtKB-KW"/>
</dbReference>
<evidence type="ECO:0000256" key="9">
    <source>
        <dbReference type="ARBA" id="ARBA00029447"/>
    </source>
</evidence>
<dbReference type="PANTHER" id="PTHR32089:SF112">
    <property type="entry name" value="LYSOZYME-LIKE PROTEIN-RELATED"/>
    <property type="match status" value="1"/>
</dbReference>
<dbReference type="SMART" id="SM00304">
    <property type="entry name" value="HAMP"/>
    <property type="match status" value="1"/>
</dbReference>
<dbReference type="PROSITE" id="PS50192">
    <property type="entry name" value="T_SNARE"/>
    <property type="match status" value="1"/>
</dbReference>
<keyword evidence="8 10" id="KW-0807">Transducer</keyword>
<dbReference type="InterPro" id="IPR004089">
    <property type="entry name" value="MCPsignal_dom"/>
</dbReference>
<reference key="1">
    <citation type="submission" date="2017-08" db="EMBL/GenBank/DDBJ databases">
        <title>A dynamic microbial community with high functional redundancy inhabits the cold, oxic subseafloor aquifer.</title>
        <authorList>
            <person name="Tully B.J."/>
            <person name="Wheat C.G."/>
            <person name="Glazer B.T."/>
            <person name="Huber J.A."/>
        </authorList>
    </citation>
    <scope>NUCLEOTIDE SEQUENCE [LARGE SCALE GENOMIC DNA]</scope>
</reference>
<keyword evidence="3" id="KW-0145">Chemotaxis</keyword>
<evidence type="ECO:0000256" key="11">
    <source>
        <dbReference type="SAM" id="Phobius"/>
    </source>
</evidence>
<reference evidence="15" key="2">
    <citation type="journal article" date="2018" name="ISME J.">
        <title>A dynamic microbial community with high functional redundancy inhabits the cold, oxic subseafloor aquifer.</title>
        <authorList>
            <person name="Tully B.J."/>
            <person name="Wheat C.G."/>
            <person name="Glazer B.T."/>
            <person name="Huber J.A."/>
        </authorList>
    </citation>
    <scope>NUCLEOTIDE SEQUENCE</scope>
    <source>
        <strain evidence="15">NORP83</strain>
    </source>
</reference>
<keyword evidence="6 11" id="KW-1133">Transmembrane helix</keyword>
<dbReference type="SMART" id="SM00283">
    <property type="entry name" value="MA"/>
    <property type="match status" value="1"/>
</dbReference>
<dbReference type="EMBL" id="NVUS01000009">
    <property type="protein sequence ID" value="PCJ00978.1"/>
    <property type="molecule type" value="Genomic_DNA"/>
</dbReference>
<dbReference type="PROSITE" id="PS50885">
    <property type="entry name" value="HAMP"/>
    <property type="match status" value="1"/>
</dbReference>
<dbReference type="PANTHER" id="PTHR32089">
    <property type="entry name" value="METHYL-ACCEPTING CHEMOTAXIS PROTEIN MCPB"/>
    <property type="match status" value="1"/>
</dbReference>
<dbReference type="Gene3D" id="3.30.450.20">
    <property type="entry name" value="PAS domain"/>
    <property type="match status" value="1"/>
</dbReference>
<evidence type="ECO:0000256" key="10">
    <source>
        <dbReference type="PROSITE-ProRule" id="PRU00284"/>
    </source>
</evidence>
<evidence type="ECO:0000313" key="15">
    <source>
        <dbReference type="EMBL" id="PCJ00978.1"/>
    </source>
</evidence>
<keyword evidence="5 11" id="KW-0812">Transmembrane</keyword>
<evidence type="ECO:0000259" key="14">
    <source>
        <dbReference type="PROSITE" id="PS50885"/>
    </source>
</evidence>
<dbReference type="GO" id="GO:0005886">
    <property type="term" value="C:plasma membrane"/>
    <property type="evidence" value="ECO:0007669"/>
    <property type="project" value="UniProtKB-SubCell"/>
</dbReference>
<proteinExistence type="inferred from homology"/>
<keyword evidence="4" id="KW-0997">Cell inner membrane</keyword>
<evidence type="ECO:0000256" key="7">
    <source>
        <dbReference type="ARBA" id="ARBA00023136"/>
    </source>
</evidence>
<feature type="domain" description="T-SNARE coiled-coil homology" evidence="13">
    <location>
        <begin position="617"/>
        <end position="679"/>
    </location>
</feature>
<keyword evidence="2" id="KW-1003">Cell membrane</keyword>
<evidence type="ECO:0000256" key="8">
    <source>
        <dbReference type="ARBA" id="ARBA00023224"/>
    </source>
</evidence>
<dbReference type="Pfam" id="PF02743">
    <property type="entry name" value="dCache_1"/>
    <property type="match status" value="1"/>
</dbReference>
<dbReference type="InterPro" id="IPR003660">
    <property type="entry name" value="HAMP_dom"/>
</dbReference>